<comment type="caution">
    <text evidence="9">The sequence shown here is derived from an EMBL/GenBank/DDBJ whole genome shotgun (WGS) entry which is preliminary data.</text>
</comment>
<dbReference type="PANTHER" id="PTHR34975">
    <property type="entry name" value="SPORE GERMINATION PROTEIN A2"/>
    <property type="match status" value="1"/>
</dbReference>
<feature type="transmembrane region" description="Helical" evidence="8">
    <location>
        <begin position="218"/>
        <end position="238"/>
    </location>
</feature>
<keyword evidence="7 8" id="KW-0472">Membrane</keyword>
<dbReference type="OrthoDB" id="2078716at2"/>
<dbReference type="RefSeq" id="WP_126050892.1">
    <property type="nucleotide sequence ID" value="NZ_QYTV02000004.1"/>
</dbReference>
<evidence type="ECO:0000256" key="4">
    <source>
        <dbReference type="ARBA" id="ARBA00022544"/>
    </source>
</evidence>
<feature type="transmembrane region" description="Helical" evidence="8">
    <location>
        <begin position="43"/>
        <end position="60"/>
    </location>
</feature>
<dbReference type="Gene3D" id="1.20.1740.10">
    <property type="entry name" value="Amino acid/polyamine transporter I"/>
    <property type="match status" value="1"/>
</dbReference>
<comment type="similarity">
    <text evidence="2">Belongs to the amino acid-polyamine-organocation (APC) superfamily. Spore germination protein (SGP) (TC 2.A.3.9) family.</text>
</comment>
<dbReference type="AlphaFoldDB" id="A0A429XZY2"/>
<feature type="transmembrane region" description="Helical" evidence="8">
    <location>
        <begin position="270"/>
        <end position="291"/>
    </location>
</feature>
<dbReference type="InterPro" id="IPR004761">
    <property type="entry name" value="Spore_GerAB"/>
</dbReference>
<feature type="transmembrane region" description="Helical" evidence="8">
    <location>
        <begin position="112"/>
        <end position="134"/>
    </location>
</feature>
<dbReference type="NCBIfam" id="TIGR00912">
    <property type="entry name" value="2A0309"/>
    <property type="match status" value="1"/>
</dbReference>
<feature type="transmembrane region" description="Helical" evidence="8">
    <location>
        <begin position="12"/>
        <end position="31"/>
    </location>
</feature>
<proteinExistence type="inferred from homology"/>
<evidence type="ECO:0000256" key="7">
    <source>
        <dbReference type="ARBA" id="ARBA00023136"/>
    </source>
</evidence>
<feature type="transmembrane region" description="Helical" evidence="8">
    <location>
        <begin position="332"/>
        <end position="356"/>
    </location>
</feature>
<organism evidence="9 10">
    <name type="scientific">Siminovitchia acidinfaciens</name>
    <dbReference type="NCBI Taxonomy" id="2321395"/>
    <lineage>
        <taxon>Bacteria</taxon>
        <taxon>Bacillati</taxon>
        <taxon>Bacillota</taxon>
        <taxon>Bacilli</taxon>
        <taxon>Bacillales</taxon>
        <taxon>Bacillaceae</taxon>
        <taxon>Siminovitchia</taxon>
    </lineage>
</organism>
<feature type="transmembrane region" description="Helical" evidence="8">
    <location>
        <begin position="80"/>
        <end position="100"/>
    </location>
</feature>
<evidence type="ECO:0000313" key="9">
    <source>
        <dbReference type="EMBL" id="RST74333.1"/>
    </source>
</evidence>
<sequence length="367" mass="40790">MEKGKISALQMAMLLYPAIIATVVLSVPSITAKYAGNDLWQPPIIASVTGFLTVYIAVRLHKLHPGKTVIQYSEDIIGRVPGKIISFFILFFYIHTTGTISRSYSEFIVTSFLFKTPQIVVIGSMVFLCALCIYGGLEVLARATQLLFPFFVLPIIFAAVFLAPDFQIGNIFPVFEKGLMPSIKGAIPTSGWFAEFFLMAFLLPFLADKKKGMKYGMLSVLGVMLSIVLINLIVQFVLGATTANKVYPLMIVGRYANVAGFIENMEAVVMALWIAGAFVKISVFYYAAVLGTTQWLNLSEYRPVVWPLGILIVQLSYWAVPNTLDISRYNASVFPFYSTSIQIFIPLLLLVIALIFKRNKKKAKHLS</sequence>
<keyword evidence="4" id="KW-0309">Germination</keyword>
<name>A0A429XZY2_9BACI</name>
<feature type="transmembrane region" description="Helical" evidence="8">
    <location>
        <begin position="146"/>
        <end position="166"/>
    </location>
</feature>
<evidence type="ECO:0000256" key="6">
    <source>
        <dbReference type="ARBA" id="ARBA00022989"/>
    </source>
</evidence>
<evidence type="ECO:0000256" key="3">
    <source>
        <dbReference type="ARBA" id="ARBA00022448"/>
    </source>
</evidence>
<reference evidence="9" key="1">
    <citation type="submission" date="2018-12" db="EMBL/GenBank/DDBJ databases">
        <authorList>
            <person name="Sun L."/>
            <person name="Chen Z."/>
        </authorList>
    </citation>
    <scope>NUCLEOTIDE SEQUENCE [LARGE SCALE GENOMIC DNA]</scope>
    <source>
        <strain evidence="9">3-2-2</strain>
    </source>
</reference>
<accession>A0A429XZY2</accession>
<gene>
    <name evidence="9" type="ORF">D4T97_011725</name>
</gene>
<evidence type="ECO:0000256" key="8">
    <source>
        <dbReference type="SAM" id="Phobius"/>
    </source>
</evidence>
<keyword evidence="10" id="KW-1185">Reference proteome</keyword>
<evidence type="ECO:0000256" key="1">
    <source>
        <dbReference type="ARBA" id="ARBA00004141"/>
    </source>
</evidence>
<keyword evidence="5 8" id="KW-0812">Transmembrane</keyword>
<dbReference type="GO" id="GO:0009847">
    <property type="term" value="P:spore germination"/>
    <property type="evidence" value="ECO:0007669"/>
    <property type="project" value="InterPro"/>
</dbReference>
<protein>
    <submittedName>
        <fullName evidence="9">Spore gernimation protein</fullName>
    </submittedName>
</protein>
<dbReference type="PANTHER" id="PTHR34975:SF2">
    <property type="entry name" value="SPORE GERMINATION PROTEIN A2"/>
    <property type="match status" value="1"/>
</dbReference>
<feature type="transmembrane region" description="Helical" evidence="8">
    <location>
        <begin position="186"/>
        <end position="206"/>
    </location>
</feature>
<dbReference type="GO" id="GO:0016020">
    <property type="term" value="C:membrane"/>
    <property type="evidence" value="ECO:0007669"/>
    <property type="project" value="UniProtKB-SubCell"/>
</dbReference>
<evidence type="ECO:0000256" key="2">
    <source>
        <dbReference type="ARBA" id="ARBA00007998"/>
    </source>
</evidence>
<keyword evidence="6 8" id="KW-1133">Transmembrane helix</keyword>
<evidence type="ECO:0000256" key="5">
    <source>
        <dbReference type="ARBA" id="ARBA00022692"/>
    </source>
</evidence>
<dbReference type="EMBL" id="QYTV02000004">
    <property type="protein sequence ID" value="RST74333.1"/>
    <property type="molecule type" value="Genomic_DNA"/>
</dbReference>
<evidence type="ECO:0000313" key="10">
    <source>
        <dbReference type="Proteomes" id="UP000287156"/>
    </source>
</evidence>
<comment type="subcellular location">
    <subcellularLocation>
        <location evidence="1">Membrane</location>
        <topology evidence="1">Multi-pass membrane protein</topology>
    </subcellularLocation>
</comment>
<dbReference type="Proteomes" id="UP000287156">
    <property type="component" value="Unassembled WGS sequence"/>
</dbReference>
<dbReference type="Pfam" id="PF03845">
    <property type="entry name" value="Spore_permease"/>
    <property type="match status" value="1"/>
</dbReference>
<feature type="transmembrane region" description="Helical" evidence="8">
    <location>
        <begin position="303"/>
        <end position="320"/>
    </location>
</feature>
<keyword evidence="3" id="KW-0813">Transport</keyword>